<dbReference type="Gene3D" id="3.30.70.1070">
    <property type="entry name" value="Sporulation related repeat"/>
    <property type="match status" value="1"/>
</dbReference>
<dbReference type="SUPFAM" id="SSF52540">
    <property type="entry name" value="P-loop containing nucleoside triphosphate hydrolases"/>
    <property type="match status" value="1"/>
</dbReference>
<dbReference type="InterPro" id="IPR027417">
    <property type="entry name" value="P-loop_NTPase"/>
</dbReference>
<organism evidence="4 5">
    <name type="scientific">Shewanella chilikensis</name>
    <dbReference type="NCBI Taxonomy" id="558541"/>
    <lineage>
        <taxon>Bacteria</taxon>
        <taxon>Pseudomonadati</taxon>
        <taxon>Pseudomonadota</taxon>
        <taxon>Gammaproteobacteria</taxon>
        <taxon>Alteromonadales</taxon>
        <taxon>Shewanellaceae</taxon>
        <taxon>Shewanella</taxon>
    </lineage>
</organism>
<evidence type="ECO:0000313" key="5">
    <source>
        <dbReference type="Proteomes" id="UP000502117"/>
    </source>
</evidence>
<evidence type="ECO:0000259" key="3">
    <source>
        <dbReference type="Pfam" id="PF13401"/>
    </source>
</evidence>
<evidence type="ECO:0000313" key="4">
    <source>
        <dbReference type="EMBL" id="QIJ02950.1"/>
    </source>
</evidence>
<dbReference type="Pfam" id="PF13401">
    <property type="entry name" value="AAA_22"/>
    <property type="match status" value="1"/>
</dbReference>
<feature type="region of interest" description="Disordered" evidence="1">
    <location>
        <begin position="358"/>
        <end position="393"/>
    </location>
</feature>
<dbReference type="InterPro" id="IPR049945">
    <property type="entry name" value="AAA_22"/>
</dbReference>
<gene>
    <name evidence="4" type="ORF">GII14_01350</name>
</gene>
<feature type="compositionally biased region" description="Polar residues" evidence="1">
    <location>
        <begin position="374"/>
        <end position="388"/>
    </location>
</feature>
<dbReference type="SUPFAM" id="SSF110997">
    <property type="entry name" value="Sporulation related repeat"/>
    <property type="match status" value="1"/>
</dbReference>
<dbReference type="GO" id="GO:0016887">
    <property type="term" value="F:ATP hydrolysis activity"/>
    <property type="evidence" value="ECO:0007669"/>
    <property type="project" value="InterPro"/>
</dbReference>
<accession>A0A6G7LMJ2</accession>
<dbReference type="Gene3D" id="3.40.50.300">
    <property type="entry name" value="P-loop containing nucleotide triphosphate hydrolases"/>
    <property type="match status" value="1"/>
</dbReference>
<dbReference type="AlphaFoldDB" id="A0A6G7LMJ2"/>
<dbReference type="PANTHER" id="PTHR35894">
    <property type="entry name" value="GENERAL SECRETION PATHWAY PROTEIN A-RELATED"/>
    <property type="match status" value="1"/>
</dbReference>
<protein>
    <submittedName>
        <fullName evidence="4">AAA family ATPase</fullName>
    </submittedName>
</protein>
<dbReference type="PANTHER" id="PTHR35894:SF5">
    <property type="entry name" value="MU-LIKE PROPHAGE FLUMU DNA TRANSPOSITION PROTEIN B"/>
    <property type="match status" value="1"/>
</dbReference>
<dbReference type="Proteomes" id="UP000502117">
    <property type="component" value="Chromosome"/>
</dbReference>
<evidence type="ECO:0000259" key="2">
    <source>
        <dbReference type="Pfam" id="PF05036"/>
    </source>
</evidence>
<name>A0A6G7LMJ2_9GAMM</name>
<feature type="domain" description="SPOR" evidence="2">
    <location>
        <begin position="400"/>
        <end position="459"/>
    </location>
</feature>
<reference evidence="4 5" key="1">
    <citation type="submission" date="2019-11" db="EMBL/GenBank/DDBJ databases">
        <title>Complete Genome Sequence of Shewanella chilikensis Strain DC57, Isolated from Corroded Seal Rings at a floating production facility in Australia.</title>
        <authorList>
            <person name="Salgar-Chaparro S.J."/>
            <person name="Castillo-Villamizar G.A."/>
            <person name="Poehlein A."/>
            <person name="Daniel R."/>
            <person name="Machuca L."/>
        </authorList>
    </citation>
    <scope>NUCLEOTIDE SEQUENCE [LARGE SCALE GENOMIC DNA]</scope>
    <source>
        <strain evidence="4 5">DC57</strain>
    </source>
</reference>
<feature type="compositionally biased region" description="Polar residues" evidence="1">
    <location>
        <begin position="311"/>
        <end position="340"/>
    </location>
</feature>
<dbReference type="RefSeq" id="WP_165564302.1">
    <property type="nucleotide sequence ID" value="NZ_CP045857.1"/>
</dbReference>
<dbReference type="InterPro" id="IPR052026">
    <property type="entry name" value="ExeA_AAA_ATPase_DNA-bind"/>
</dbReference>
<dbReference type="InterPro" id="IPR036680">
    <property type="entry name" value="SPOR-like_sf"/>
</dbReference>
<dbReference type="GO" id="GO:0042834">
    <property type="term" value="F:peptidoglycan binding"/>
    <property type="evidence" value="ECO:0007669"/>
    <property type="project" value="InterPro"/>
</dbReference>
<dbReference type="KEGG" id="schk:GII14_01350"/>
<feature type="domain" description="ORC1/DEAH AAA+ ATPase" evidence="3">
    <location>
        <begin position="26"/>
        <end position="150"/>
    </location>
</feature>
<evidence type="ECO:0000256" key="1">
    <source>
        <dbReference type="SAM" id="MobiDB-lite"/>
    </source>
</evidence>
<dbReference type="EMBL" id="CP045857">
    <property type="protein sequence ID" value="QIJ02950.1"/>
    <property type="molecule type" value="Genomic_DNA"/>
</dbReference>
<dbReference type="InterPro" id="IPR007730">
    <property type="entry name" value="SPOR-like_dom"/>
</dbReference>
<dbReference type="Pfam" id="PF05036">
    <property type="entry name" value="SPOR"/>
    <property type="match status" value="1"/>
</dbReference>
<sequence length="491" mass="54300">MVATEELLLPSQEALLQRLQHLACYGQQLVLLQGQVGAGKTRLLTALANVLDEHNLALVSCPQHADAAEIRRKLLIQLLPDPLFDDEQPLADTLLRYLGEMRKPIHILIDDADNMPLVLWAECLLLTQLQARGEAITLTCSVSPEFAEQLQLQLPKAQKPQVLPVKLEPLSLAEREGLYQTLLTRSAVHTFTPRAIVVKQLERQQGTPAEVLALLELALNGEPPRPRVFPWKTLLISSLAVLSCLALLCWYLLRSTEPLPELTKSALVLEHRTTPLSQFAERWLDNESESASKVLSSAPVYIRLEQPRSQSLVSPAIDSQQDPKSAQKTESQADSQSTPEPETGSELLSDAKAALDVKTAPVTQKPQVKEAASASMNNEAQETQAQSELEQEPSAGVLPTQGYTLQLVSLKRESSLTAFMIKLKKVKNVRVAKHKDWWVVLVGEYASKQEAIEAGKVLQLSLDLPQPLIKSWQSLQHYRLQAGLSNSEISS</sequence>
<feature type="region of interest" description="Disordered" evidence="1">
    <location>
        <begin position="311"/>
        <end position="346"/>
    </location>
</feature>
<proteinExistence type="predicted"/>